<dbReference type="InterPro" id="IPR016161">
    <property type="entry name" value="Ald_DH/histidinol_DH"/>
</dbReference>
<dbReference type="GO" id="GO:0004350">
    <property type="term" value="F:glutamate-5-semialdehyde dehydrogenase activity"/>
    <property type="evidence" value="ECO:0007669"/>
    <property type="project" value="TreeGrafter"/>
</dbReference>
<feature type="non-terminal residue" evidence="2">
    <location>
        <position position="72"/>
    </location>
</feature>
<dbReference type="Gene3D" id="3.40.605.10">
    <property type="entry name" value="Aldehyde Dehydrogenase, Chain A, domain 1"/>
    <property type="match status" value="1"/>
</dbReference>
<gene>
    <name evidence="2" type="ORF">G3M58_33950</name>
</gene>
<protein>
    <submittedName>
        <fullName evidence="2">Gamma-glutamyl-phosphate reductase</fullName>
    </submittedName>
</protein>
<dbReference type="AlphaFoldDB" id="A0A6G3X1N7"/>
<dbReference type="PANTHER" id="PTHR11063">
    <property type="entry name" value="GLUTAMATE SEMIALDEHYDE DEHYDROGENASE"/>
    <property type="match status" value="1"/>
</dbReference>
<keyword evidence="1" id="KW-0560">Oxidoreductase</keyword>
<dbReference type="PANTHER" id="PTHR11063:SF8">
    <property type="entry name" value="DELTA-1-PYRROLINE-5-CARBOXYLATE SYNTHASE"/>
    <property type="match status" value="1"/>
</dbReference>
<name>A0A6G3X1N7_9ACTN</name>
<dbReference type="InterPro" id="IPR016162">
    <property type="entry name" value="Ald_DH_N"/>
</dbReference>
<reference evidence="2" key="1">
    <citation type="submission" date="2020-01" db="EMBL/GenBank/DDBJ databases">
        <title>Insect and environment-associated Actinomycetes.</title>
        <authorList>
            <person name="Currrie C."/>
            <person name="Chevrette M."/>
            <person name="Carlson C."/>
            <person name="Stubbendieck R."/>
            <person name="Wendt-Pienkowski E."/>
        </authorList>
    </citation>
    <scope>NUCLEOTIDE SEQUENCE</scope>
    <source>
        <strain evidence="2">SID7499</strain>
    </source>
</reference>
<organism evidence="2">
    <name type="scientific">Streptomyces sp. SID7499</name>
    <dbReference type="NCBI Taxonomy" id="2706086"/>
    <lineage>
        <taxon>Bacteria</taxon>
        <taxon>Bacillati</taxon>
        <taxon>Actinomycetota</taxon>
        <taxon>Actinomycetes</taxon>
        <taxon>Kitasatosporales</taxon>
        <taxon>Streptomycetaceae</taxon>
        <taxon>Streptomyces</taxon>
    </lineage>
</organism>
<feature type="non-terminal residue" evidence="2">
    <location>
        <position position="1"/>
    </location>
</feature>
<comment type="caution">
    <text evidence="2">The sequence shown here is derived from an EMBL/GenBank/DDBJ whole genome shotgun (WGS) entry which is preliminary data.</text>
</comment>
<proteinExistence type="predicted"/>
<dbReference type="EMBL" id="JAAGMN010003590">
    <property type="protein sequence ID" value="NEE11450.1"/>
    <property type="molecule type" value="Genomic_DNA"/>
</dbReference>
<evidence type="ECO:0000256" key="1">
    <source>
        <dbReference type="ARBA" id="ARBA00023002"/>
    </source>
</evidence>
<dbReference type="SUPFAM" id="SSF53720">
    <property type="entry name" value="ALDH-like"/>
    <property type="match status" value="1"/>
</dbReference>
<accession>A0A6G3X1N7</accession>
<evidence type="ECO:0000313" key="2">
    <source>
        <dbReference type="EMBL" id="NEE11450.1"/>
    </source>
</evidence>
<sequence length="72" mass="7358">AVLLRGSSSAYASNTALVRVLRDAVGGSGLPADAVQLVPGESRDSVTELMRARGLVDVLIPRGGASLIRTVV</sequence>